<keyword evidence="2" id="KW-1185">Reference proteome</keyword>
<dbReference type="GeneID" id="25033929"/>
<name>S9Q0T7_SCHOY</name>
<dbReference type="Proteomes" id="UP000016088">
    <property type="component" value="Unassembled WGS sequence"/>
</dbReference>
<dbReference type="VEuPathDB" id="FungiDB:SOCG_05818"/>
<organism evidence="1 2">
    <name type="scientific">Schizosaccharomyces octosporus (strain yFS286)</name>
    <name type="common">Fission yeast</name>
    <name type="synonym">Octosporomyces octosporus</name>
    <dbReference type="NCBI Taxonomy" id="483514"/>
    <lineage>
        <taxon>Eukaryota</taxon>
        <taxon>Fungi</taxon>
        <taxon>Dikarya</taxon>
        <taxon>Ascomycota</taxon>
        <taxon>Taphrinomycotina</taxon>
        <taxon>Schizosaccharomycetes</taxon>
        <taxon>Schizosaccharomycetales</taxon>
        <taxon>Schizosaccharomycetaceae</taxon>
        <taxon>Schizosaccharomyces</taxon>
    </lineage>
</organism>
<evidence type="ECO:0000313" key="1">
    <source>
        <dbReference type="EMBL" id="EPX73328.1"/>
    </source>
</evidence>
<proteinExistence type="predicted"/>
<dbReference type="HOGENOM" id="CLU_1907895_0_0_1"/>
<reference evidence="1 2" key="1">
    <citation type="journal article" date="2011" name="Science">
        <title>Comparative functional genomics of the fission yeasts.</title>
        <authorList>
            <person name="Rhind N."/>
            <person name="Chen Z."/>
            <person name="Yassour M."/>
            <person name="Thompson D.A."/>
            <person name="Haas B.J."/>
            <person name="Habib N."/>
            <person name="Wapinski I."/>
            <person name="Roy S."/>
            <person name="Lin M.F."/>
            <person name="Heiman D.I."/>
            <person name="Young S.K."/>
            <person name="Furuya K."/>
            <person name="Guo Y."/>
            <person name="Pidoux A."/>
            <person name="Chen H.M."/>
            <person name="Robbertse B."/>
            <person name="Goldberg J.M."/>
            <person name="Aoki K."/>
            <person name="Bayne E.H."/>
            <person name="Berlin A.M."/>
            <person name="Desjardins C.A."/>
            <person name="Dobbs E."/>
            <person name="Dukaj L."/>
            <person name="Fan L."/>
            <person name="FitzGerald M.G."/>
            <person name="French C."/>
            <person name="Gujja S."/>
            <person name="Hansen K."/>
            <person name="Keifenheim D."/>
            <person name="Levin J.Z."/>
            <person name="Mosher R.A."/>
            <person name="Mueller C.A."/>
            <person name="Pfiffner J."/>
            <person name="Priest M."/>
            <person name="Russ C."/>
            <person name="Smialowska A."/>
            <person name="Swoboda P."/>
            <person name="Sykes S.M."/>
            <person name="Vaughn M."/>
            <person name="Vengrova S."/>
            <person name="Yoder R."/>
            <person name="Zeng Q."/>
            <person name="Allshire R."/>
            <person name="Baulcombe D."/>
            <person name="Birren B.W."/>
            <person name="Brown W."/>
            <person name="Ekwall K."/>
            <person name="Kellis M."/>
            <person name="Leatherwood J."/>
            <person name="Levin H."/>
            <person name="Margalit H."/>
            <person name="Martienssen R."/>
            <person name="Nieduszynski C.A."/>
            <person name="Spatafora J.W."/>
            <person name="Friedman N."/>
            <person name="Dalgaard J.Z."/>
            <person name="Baumann P."/>
            <person name="Niki H."/>
            <person name="Regev A."/>
            <person name="Nusbaum C."/>
        </authorList>
    </citation>
    <scope>NUCLEOTIDE SEQUENCE [LARGE SCALE GENOMIC DNA]</scope>
    <source>
        <strain evidence="2">yFS286</strain>
    </source>
</reference>
<sequence>MTLLYVHSLSLSLSHCVSLTLFLLCINYRSTQSIPIPPSTTLLRRLSFITLLCSFVPSTDRSSPSLTHTHSFPAHTNGTSLLGRCHLGSQLIWHLNAGWNCKRSAVMEGKQQQKDEAKLDGVVRCRDGFTEEK</sequence>
<accession>S9Q0T7</accession>
<gene>
    <name evidence="1" type="ORF">SOCG_05818</name>
</gene>
<evidence type="ECO:0000313" key="2">
    <source>
        <dbReference type="Proteomes" id="UP000016088"/>
    </source>
</evidence>
<dbReference type="AlphaFoldDB" id="S9Q0T7"/>
<dbReference type="RefSeq" id="XP_013019545.1">
    <property type="nucleotide sequence ID" value="XM_013164091.1"/>
</dbReference>
<protein>
    <submittedName>
        <fullName evidence="1">Uncharacterized protein</fullName>
    </submittedName>
</protein>
<dbReference type="EMBL" id="KE503207">
    <property type="protein sequence ID" value="EPX73328.1"/>
    <property type="molecule type" value="Genomic_DNA"/>
</dbReference>